<dbReference type="OrthoDB" id="8530571at2"/>
<proteinExistence type="inferred from homology"/>
<dbReference type="Proteomes" id="UP000180088">
    <property type="component" value="Unassembled WGS sequence"/>
</dbReference>
<dbReference type="InterPro" id="IPR012910">
    <property type="entry name" value="Plug_dom"/>
</dbReference>
<dbReference type="InterPro" id="IPR039426">
    <property type="entry name" value="TonB-dep_rcpt-like"/>
</dbReference>
<evidence type="ECO:0000256" key="1">
    <source>
        <dbReference type="ARBA" id="ARBA00004571"/>
    </source>
</evidence>
<keyword evidence="4 10" id="KW-1134">Transmembrane beta strand</keyword>
<evidence type="ECO:0000256" key="3">
    <source>
        <dbReference type="ARBA" id="ARBA00022448"/>
    </source>
</evidence>
<dbReference type="PANTHER" id="PTHR47234">
    <property type="match status" value="1"/>
</dbReference>
<dbReference type="Pfam" id="PF07715">
    <property type="entry name" value="Plug"/>
    <property type="match status" value="1"/>
</dbReference>
<dbReference type="PANTHER" id="PTHR47234:SF2">
    <property type="entry name" value="TONB-DEPENDENT RECEPTOR"/>
    <property type="match status" value="1"/>
</dbReference>
<evidence type="ECO:0000313" key="15">
    <source>
        <dbReference type="EMBL" id="OHX14713.1"/>
    </source>
</evidence>
<keyword evidence="8" id="KW-0675">Receptor</keyword>
<evidence type="ECO:0000256" key="5">
    <source>
        <dbReference type="ARBA" id="ARBA00022692"/>
    </source>
</evidence>
<sequence length="848" mass="91821">MNYKRKTLVVALSLIGSMTTAAAYADDSDASLQRVDVIGSHIKRLKDEKATELTTVKVDDLAKQGLTTVEQVVNALSSNQSNIGANSSVGQSTGGAAFANLRGLGQQYTLVLLDGRRIAYHPFDGTAADLNSIPLSSIERVEVLPDGAAAIYGSDAVGGVINFVTKKSVQGLTLGGDFLTPQRSGGNEKNLEGSYGYGSLAKDGFNVYATVNYHKTDPVMANQRAFASAILPTTKPSVNSYPGNYSIDGGNTLIGPSSYPNCYGATAKGGYCVMYPSSMVGIQPETEQISGLAKGTLRIGDNHELSVTYNITRTKTNSLSAPTPTFGDVQLPSGTQGINSGSNPILPALRTIPLGDRNTEAVSTTQKLQVNLEGLVAGWDYRTGVGYSESYATEELVSGFTGINELTNAYLNNQISLTTGMATDPSVWSKIGLTGHLDDGKYTSVGADFSLSKEIYQLPAGMLAVAFGGETRHDTLTHNFNYPITTDALGPGMTLSKNTQGNRTVDALFGEADIPIIKNLDGKVAVRYDHYNDVGDTVNPQVSLRYEMTPQVLFRSSASTGFRAPSLYDMYTPNQEQLTGNNYANPLTCPSMSSSCTQIQRYMMTGGNTHLKPEKSSSLSFGMVIQPTKSITASADFWWVTIKDQIGTLPEATLFTPQYANLLSYDSNGNLVGQATTMNMGNSSSAGVDLDFRWTLPKTNYGNFGIELAGTYLAKSDYQIVANGQYYSNLGQYPTTLNEPTFRWQHTLTFNWSLGPWSSVLSESYKSGYTDQHLNPDGTQHFVKPYSTWNLSGSYEWNKHLTLTAGVRNLFDQLPPYSNQTYLFQANYDARFADQVGRAYFLKANYKM</sequence>
<evidence type="ECO:0000256" key="9">
    <source>
        <dbReference type="ARBA" id="ARBA00023237"/>
    </source>
</evidence>
<reference evidence="15 16" key="1">
    <citation type="submission" date="2016-09" db="EMBL/GenBank/DDBJ databases">
        <title>Chromobacterium muskegensis sp. nov., an insecticidal bacterium isolated from Sphagnum bogs.</title>
        <authorList>
            <person name="Sparks M.E."/>
            <person name="Blackburn M.B."/>
            <person name="Gundersen-Rindal D.E."/>
            <person name="Mitchell A."/>
            <person name="Farrar R."/>
            <person name="Kuhar D."/>
        </authorList>
    </citation>
    <scope>NUCLEOTIDE SEQUENCE [LARGE SCALE GENOMIC DNA]</scope>
    <source>
        <strain evidence="15 16">37-2</strain>
    </source>
</reference>
<dbReference type="AlphaFoldDB" id="A0A1S1X5G6"/>
<keyword evidence="5 10" id="KW-0812">Transmembrane</keyword>
<dbReference type="SUPFAM" id="SSF56935">
    <property type="entry name" value="Porins"/>
    <property type="match status" value="1"/>
</dbReference>
<dbReference type="Pfam" id="PF00593">
    <property type="entry name" value="TonB_dep_Rec_b-barrel"/>
    <property type="match status" value="1"/>
</dbReference>
<keyword evidence="9 10" id="KW-0998">Cell outer membrane</keyword>
<keyword evidence="7 10" id="KW-0472">Membrane</keyword>
<comment type="similarity">
    <text evidence="2 10 11">Belongs to the TonB-dependent receptor family.</text>
</comment>
<keyword evidence="3 10" id="KW-0813">Transport</keyword>
<feature type="domain" description="TonB-dependent receptor plug" evidence="14">
    <location>
        <begin position="50"/>
        <end position="160"/>
    </location>
</feature>
<dbReference type="InterPro" id="IPR036942">
    <property type="entry name" value="Beta-barrel_TonB_sf"/>
</dbReference>
<evidence type="ECO:0000259" key="13">
    <source>
        <dbReference type="Pfam" id="PF00593"/>
    </source>
</evidence>
<dbReference type="Gene3D" id="2.170.130.10">
    <property type="entry name" value="TonB-dependent receptor, plug domain"/>
    <property type="match status" value="1"/>
</dbReference>
<feature type="signal peptide" evidence="12">
    <location>
        <begin position="1"/>
        <end position="25"/>
    </location>
</feature>
<evidence type="ECO:0000256" key="6">
    <source>
        <dbReference type="ARBA" id="ARBA00023077"/>
    </source>
</evidence>
<dbReference type="InterPro" id="IPR000531">
    <property type="entry name" value="Beta-barrel_TonB"/>
</dbReference>
<dbReference type="CDD" id="cd01347">
    <property type="entry name" value="ligand_gated_channel"/>
    <property type="match status" value="1"/>
</dbReference>
<evidence type="ECO:0000256" key="2">
    <source>
        <dbReference type="ARBA" id="ARBA00009810"/>
    </source>
</evidence>
<feature type="domain" description="TonB-dependent receptor-like beta-barrel" evidence="13">
    <location>
        <begin position="301"/>
        <end position="810"/>
    </location>
</feature>
<evidence type="ECO:0008006" key="17">
    <source>
        <dbReference type="Google" id="ProtNLM"/>
    </source>
</evidence>
<comment type="caution">
    <text evidence="15">The sequence shown here is derived from an EMBL/GenBank/DDBJ whole genome shotgun (WGS) entry which is preliminary data.</text>
</comment>
<name>A0A1S1X5G6_9NEIS</name>
<evidence type="ECO:0000256" key="10">
    <source>
        <dbReference type="PROSITE-ProRule" id="PRU01360"/>
    </source>
</evidence>
<feature type="chain" id="PRO_5010240450" description="TonB-dependent receptor" evidence="12">
    <location>
        <begin position="26"/>
        <end position="848"/>
    </location>
</feature>
<organism evidence="15 16">
    <name type="scientific">Chromobacterium sphagni</name>
    <dbReference type="NCBI Taxonomy" id="1903179"/>
    <lineage>
        <taxon>Bacteria</taxon>
        <taxon>Pseudomonadati</taxon>
        <taxon>Pseudomonadota</taxon>
        <taxon>Betaproteobacteria</taxon>
        <taxon>Neisseriales</taxon>
        <taxon>Chromobacteriaceae</taxon>
        <taxon>Chromobacterium</taxon>
    </lineage>
</organism>
<protein>
    <recommendedName>
        <fullName evidence="17">TonB-dependent receptor</fullName>
    </recommendedName>
</protein>
<evidence type="ECO:0000259" key="14">
    <source>
        <dbReference type="Pfam" id="PF07715"/>
    </source>
</evidence>
<evidence type="ECO:0000256" key="8">
    <source>
        <dbReference type="ARBA" id="ARBA00023170"/>
    </source>
</evidence>
<evidence type="ECO:0000313" key="16">
    <source>
        <dbReference type="Proteomes" id="UP000180088"/>
    </source>
</evidence>
<dbReference type="EMBL" id="MKCS01000001">
    <property type="protein sequence ID" value="OHX14713.1"/>
    <property type="molecule type" value="Genomic_DNA"/>
</dbReference>
<evidence type="ECO:0000256" key="7">
    <source>
        <dbReference type="ARBA" id="ARBA00023136"/>
    </source>
</evidence>
<keyword evidence="6 11" id="KW-0798">TonB box</keyword>
<dbReference type="RefSeq" id="WP_071116245.1">
    <property type="nucleotide sequence ID" value="NZ_MKCS01000001.1"/>
</dbReference>
<evidence type="ECO:0000256" key="4">
    <source>
        <dbReference type="ARBA" id="ARBA00022452"/>
    </source>
</evidence>
<evidence type="ECO:0000256" key="11">
    <source>
        <dbReference type="RuleBase" id="RU003357"/>
    </source>
</evidence>
<dbReference type="PROSITE" id="PS52016">
    <property type="entry name" value="TONB_DEPENDENT_REC_3"/>
    <property type="match status" value="1"/>
</dbReference>
<evidence type="ECO:0000256" key="12">
    <source>
        <dbReference type="SAM" id="SignalP"/>
    </source>
</evidence>
<accession>A0A1S1X5G6</accession>
<gene>
    <name evidence="15" type="ORF">BI347_15300</name>
</gene>
<keyword evidence="12" id="KW-0732">Signal</keyword>
<dbReference type="InterPro" id="IPR037066">
    <property type="entry name" value="Plug_dom_sf"/>
</dbReference>
<comment type="subcellular location">
    <subcellularLocation>
        <location evidence="1 10">Cell outer membrane</location>
        <topology evidence="1 10">Multi-pass membrane protein</topology>
    </subcellularLocation>
</comment>
<dbReference type="GO" id="GO:0009279">
    <property type="term" value="C:cell outer membrane"/>
    <property type="evidence" value="ECO:0007669"/>
    <property type="project" value="UniProtKB-SubCell"/>
</dbReference>
<dbReference type="Gene3D" id="2.40.170.20">
    <property type="entry name" value="TonB-dependent receptor, beta-barrel domain"/>
    <property type="match status" value="1"/>
</dbReference>
<dbReference type="STRING" id="1903179.BI347_15300"/>